<protein>
    <submittedName>
        <fullName evidence="1">Uncharacterized protein</fullName>
    </submittedName>
</protein>
<dbReference type="EMBL" id="MU970041">
    <property type="protein sequence ID" value="KAK9325358.1"/>
    <property type="molecule type" value="Genomic_DNA"/>
</dbReference>
<proteinExistence type="predicted"/>
<reference evidence="2" key="1">
    <citation type="journal article" date="2024" name="Front. Bioeng. Biotechnol.">
        <title>Genome-scale model development and genomic sequencing of the oleaginous clade Lipomyces.</title>
        <authorList>
            <person name="Czajka J.J."/>
            <person name="Han Y."/>
            <person name="Kim J."/>
            <person name="Mondo S.J."/>
            <person name="Hofstad B.A."/>
            <person name="Robles A."/>
            <person name="Haridas S."/>
            <person name="Riley R."/>
            <person name="LaButti K."/>
            <person name="Pangilinan J."/>
            <person name="Andreopoulos W."/>
            <person name="Lipzen A."/>
            <person name="Yan J."/>
            <person name="Wang M."/>
            <person name="Ng V."/>
            <person name="Grigoriev I.V."/>
            <person name="Spatafora J.W."/>
            <person name="Magnuson J.K."/>
            <person name="Baker S.E."/>
            <person name="Pomraning K.R."/>
        </authorList>
    </citation>
    <scope>NUCLEOTIDE SEQUENCE [LARGE SCALE GENOMIC DNA]</scope>
    <source>
        <strain evidence="2">CBS 10300</strain>
    </source>
</reference>
<name>A0ACC3TYT4_9ASCO</name>
<accession>A0ACC3TYT4</accession>
<evidence type="ECO:0000313" key="1">
    <source>
        <dbReference type="EMBL" id="KAK9325358.1"/>
    </source>
</evidence>
<sequence>MTEPQLSNILARQSPAPEAGKGQDQDIATEHATESREILDTSIERQPVSESITSESVQSAPVELRYPSVAEITPAPQIPELSWPLKSDVEMKDAPPALSMANQSKPRLRSTEAGSQEDTVDEEEDTEDERPVLPLSRMLPDPETNTPTSAEIPNLLRGTSVTAKSRESSLEPKRKQQKTSHTITDDEGEVGETGRTNGTAAADGNAVDDKNKPMRGGAPTRRYLNELITPALLDGVKLVAREQPENPLEMLGKYLLERSRNAPTKSKSSVKPRPPK</sequence>
<dbReference type="Proteomes" id="UP001489719">
    <property type="component" value="Unassembled WGS sequence"/>
</dbReference>
<evidence type="ECO:0000313" key="2">
    <source>
        <dbReference type="Proteomes" id="UP001489719"/>
    </source>
</evidence>
<keyword evidence="2" id="KW-1185">Reference proteome</keyword>
<gene>
    <name evidence="1" type="ORF">V1517DRAFT_314705</name>
</gene>
<comment type="caution">
    <text evidence="1">The sequence shown here is derived from an EMBL/GenBank/DDBJ whole genome shotgun (WGS) entry which is preliminary data.</text>
</comment>
<organism evidence="1 2">
    <name type="scientific">Lipomyces orientalis</name>
    <dbReference type="NCBI Taxonomy" id="1233043"/>
    <lineage>
        <taxon>Eukaryota</taxon>
        <taxon>Fungi</taxon>
        <taxon>Dikarya</taxon>
        <taxon>Ascomycota</taxon>
        <taxon>Saccharomycotina</taxon>
        <taxon>Lipomycetes</taxon>
        <taxon>Lipomycetales</taxon>
        <taxon>Lipomycetaceae</taxon>
        <taxon>Lipomyces</taxon>
    </lineage>
</organism>